<accession>N0CR05</accession>
<evidence type="ECO:0000313" key="3">
    <source>
        <dbReference type="Proteomes" id="UP000013304"/>
    </source>
</evidence>
<dbReference type="Proteomes" id="UP000013304">
    <property type="component" value="Chromosome"/>
</dbReference>
<evidence type="ECO:0000313" key="2">
    <source>
        <dbReference type="EMBL" id="AGK78601.1"/>
    </source>
</evidence>
<protein>
    <submittedName>
        <fullName evidence="2">Uncharacterized protein</fullName>
    </submittedName>
</protein>
<sequence length="215" mass="23165">MTQLLNTYLAWDPLEHRPGCAKPSWTVDVRTEQDVYRSVTHGTPHTCPTPECYHSDRYEKTSVRIVCVSCGIVHIMSGEAGGLRTRSTKAIGYGCPPVKAGGVFLYPGEPLLHGWGNGEDSEPEGYLVTRTRVDRVTADTVIGAVFKARGPRRGVKWAATAIPTPHGEYGFGPVRWARRAEALSSFTAAAKWIAAQGKDTGSSGESTPAPAASRP</sequence>
<dbReference type="AlphaFoldDB" id="N0CR05"/>
<dbReference type="EMBL" id="CP005080">
    <property type="protein sequence ID" value="AGK78601.1"/>
    <property type="molecule type" value="Genomic_DNA"/>
</dbReference>
<gene>
    <name evidence="2" type="ORF">SFUL_3683</name>
</gene>
<reference evidence="2 3" key="1">
    <citation type="submission" date="2013-04" db="EMBL/GenBank/DDBJ databases">
        <title>Complete genome sequence of Streptomyces fulvissimus.</title>
        <authorList>
            <person name="Myronovskyi M."/>
            <person name="Tokovenko B."/>
            <person name="Manderscheid N."/>
            <person name="Petzke L."/>
            <person name="Luzhetskyy A."/>
        </authorList>
    </citation>
    <scope>NUCLEOTIDE SEQUENCE [LARGE SCALE GENOMIC DNA]</scope>
    <source>
        <strain evidence="2 3">DSM 40593</strain>
    </source>
</reference>
<dbReference type="HOGENOM" id="CLU_1282602_0_0_11"/>
<proteinExistence type="predicted"/>
<dbReference type="PATRIC" id="fig|1303692.3.peg.3698"/>
<name>N0CR05_STRMI</name>
<dbReference type="KEGG" id="sfi:SFUL_3683"/>
<organism evidence="2 3">
    <name type="scientific">Streptomyces microflavus DSM 40593</name>
    <dbReference type="NCBI Taxonomy" id="1303692"/>
    <lineage>
        <taxon>Bacteria</taxon>
        <taxon>Bacillati</taxon>
        <taxon>Actinomycetota</taxon>
        <taxon>Actinomycetes</taxon>
        <taxon>Kitasatosporales</taxon>
        <taxon>Streptomycetaceae</taxon>
        <taxon>Streptomyces</taxon>
    </lineage>
</organism>
<dbReference type="eggNOG" id="ENOG502ZGJH">
    <property type="taxonomic scope" value="Bacteria"/>
</dbReference>
<evidence type="ECO:0000256" key="1">
    <source>
        <dbReference type="SAM" id="MobiDB-lite"/>
    </source>
</evidence>
<feature type="region of interest" description="Disordered" evidence="1">
    <location>
        <begin position="196"/>
        <end position="215"/>
    </location>
</feature>
<dbReference type="RefSeq" id="WP_015609953.1">
    <property type="nucleotide sequence ID" value="NC_021177.1"/>
</dbReference>